<accession>A0A3N4JT47</accession>
<evidence type="ECO:0000313" key="2">
    <source>
        <dbReference type="EMBL" id="RPA96934.1"/>
    </source>
</evidence>
<sequence length="193" mass="21021">MGVLSTFGPVNFTDENVKLLLSYRSPRCSPSPCIKPRLASYTPRLRDLTIPPPLQDLPPEFVLCTGNQINSAADLNALIRANRRLWALLQPHLTKFPSPVKEVEELGKGSRRGSLVEMGEWLRIVAAVVLVYFAWVGDIVLAVLWGRAHGLASIITRAVDSRLTLTDTIAGLKAVEVTDPASTPDSAMAPPND</sequence>
<evidence type="ECO:0000313" key="3">
    <source>
        <dbReference type="Proteomes" id="UP000276215"/>
    </source>
</evidence>
<evidence type="ECO:0000256" key="1">
    <source>
        <dbReference type="SAM" id="Phobius"/>
    </source>
</evidence>
<keyword evidence="3" id="KW-1185">Reference proteome</keyword>
<keyword evidence="1" id="KW-0472">Membrane</keyword>
<organism evidence="2 3">
    <name type="scientific">Choiromyces venosus 120613-1</name>
    <dbReference type="NCBI Taxonomy" id="1336337"/>
    <lineage>
        <taxon>Eukaryota</taxon>
        <taxon>Fungi</taxon>
        <taxon>Dikarya</taxon>
        <taxon>Ascomycota</taxon>
        <taxon>Pezizomycotina</taxon>
        <taxon>Pezizomycetes</taxon>
        <taxon>Pezizales</taxon>
        <taxon>Tuberaceae</taxon>
        <taxon>Choiromyces</taxon>
    </lineage>
</organism>
<proteinExistence type="predicted"/>
<dbReference type="AlphaFoldDB" id="A0A3N4JT47"/>
<dbReference type="EMBL" id="ML120409">
    <property type="protein sequence ID" value="RPA96934.1"/>
    <property type="molecule type" value="Genomic_DNA"/>
</dbReference>
<gene>
    <name evidence="2" type="ORF">L873DRAFT_1845063</name>
</gene>
<feature type="transmembrane region" description="Helical" evidence="1">
    <location>
        <begin position="121"/>
        <end position="145"/>
    </location>
</feature>
<keyword evidence="1" id="KW-1133">Transmembrane helix</keyword>
<dbReference type="Proteomes" id="UP000276215">
    <property type="component" value="Unassembled WGS sequence"/>
</dbReference>
<keyword evidence="1" id="KW-0812">Transmembrane</keyword>
<name>A0A3N4JT47_9PEZI</name>
<reference evidence="2 3" key="1">
    <citation type="journal article" date="2018" name="Nat. Ecol. Evol.">
        <title>Pezizomycetes genomes reveal the molecular basis of ectomycorrhizal truffle lifestyle.</title>
        <authorList>
            <person name="Murat C."/>
            <person name="Payen T."/>
            <person name="Noel B."/>
            <person name="Kuo A."/>
            <person name="Morin E."/>
            <person name="Chen J."/>
            <person name="Kohler A."/>
            <person name="Krizsan K."/>
            <person name="Balestrini R."/>
            <person name="Da Silva C."/>
            <person name="Montanini B."/>
            <person name="Hainaut M."/>
            <person name="Levati E."/>
            <person name="Barry K.W."/>
            <person name="Belfiori B."/>
            <person name="Cichocki N."/>
            <person name="Clum A."/>
            <person name="Dockter R.B."/>
            <person name="Fauchery L."/>
            <person name="Guy J."/>
            <person name="Iotti M."/>
            <person name="Le Tacon F."/>
            <person name="Lindquist E.A."/>
            <person name="Lipzen A."/>
            <person name="Malagnac F."/>
            <person name="Mello A."/>
            <person name="Molinier V."/>
            <person name="Miyauchi S."/>
            <person name="Poulain J."/>
            <person name="Riccioni C."/>
            <person name="Rubini A."/>
            <person name="Sitrit Y."/>
            <person name="Splivallo R."/>
            <person name="Traeger S."/>
            <person name="Wang M."/>
            <person name="Zifcakova L."/>
            <person name="Wipf D."/>
            <person name="Zambonelli A."/>
            <person name="Paolocci F."/>
            <person name="Nowrousian M."/>
            <person name="Ottonello S."/>
            <person name="Baldrian P."/>
            <person name="Spatafora J.W."/>
            <person name="Henrissat B."/>
            <person name="Nagy L.G."/>
            <person name="Aury J.M."/>
            <person name="Wincker P."/>
            <person name="Grigoriev I.V."/>
            <person name="Bonfante P."/>
            <person name="Martin F.M."/>
        </authorList>
    </citation>
    <scope>NUCLEOTIDE SEQUENCE [LARGE SCALE GENOMIC DNA]</scope>
    <source>
        <strain evidence="2 3">120613-1</strain>
    </source>
</reference>
<protein>
    <submittedName>
        <fullName evidence="2">Uncharacterized protein</fullName>
    </submittedName>
</protein>